<evidence type="ECO:0000313" key="3">
    <source>
        <dbReference type="Proteomes" id="UP001597318"/>
    </source>
</evidence>
<name>A0ABW5BXZ8_9BACI</name>
<evidence type="ECO:0000256" key="1">
    <source>
        <dbReference type="PROSITE-ProRule" id="PRU00420"/>
    </source>
</evidence>
<sequence length="119" mass="12922">MYKSIVKEVGALALSFEEDKVCILFGPQAPQELKEVSIIHELEGDSSDEPITVGGTFKVDDEEFTITAVGSAANNNLKELGHISIYFSEPNEEVLPGAVFASPFKLPQFKDGSVIEFKG</sequence>
<dbReference type="EMBL" id="JBHUIK010000003">
    <property type="protein sequence ID" value="MFD2214737.1"/>
    <property type="molecule type" value="Genomic_DNA"/>
</dbReference>
<dbReference type="Pfam" id="PF03829">
    <property type="entry name" value="PTSIIA_gutA"/>
    <property type="match status" value="1"/>
</dbReference>
<dbReference type="PANTHER" id="PTHR40398">
    <property type="entry name" value="PTS SYSTEM GLUCITOL/SORBITOL-SPECIFIC EIIA COMPONENT"/>
    <property type="match status" value="1"/>
</dbReference>
<evidence type="ECO:0000313" key="2">
    <source>
        <dbReference type="EMBL" id="MFD2214737.1"/>
    </source>
</evidence>
<dbReference type="Gene3D" id="2.40.33.40">
    <property type="entry name" value="Phosphotransferase system, glucitol/sorbitol-specific IIA component"/>
    <property type="match status" value="1"/>
</dbReference>
<proteinExistence type="predicted"/>
<accession>A0ABW5BXZ8</accession>
<feature type="modified residue" description="Phosphohistidine; by HPr" evidence="1">
    <location>
        <position position="40"/>
    </location>
</feature>
<dbReference type="PROSITE" id="PS51097">
    <property type="entry name" value="PTS_EIIA_TYPE_5"/>
    <property type="match status" value="1"/>
</dbReference>
<comment type="caution">
    <text evidence="2">The sequence shown here is derived from an EMBL/GenBank/DDBJ whole genome shotgun (WGS) entry which is preliminary data.</text>
</comment>
<organism evidence="2 3">
    <name type="scientific">Metabacillus endolithicus</name>
    <dbReference type="NCBI Taxonomy" id="1535204"/>
    <lineage>
        <taxon>Bacteria</taxon>
        <taxon>Bacillati</taxon>
        <taxon>Bacillota</taxon>
        <taxon>Bacilli</taxon>
        <taxon>Bacillales</taxon>
        <taxon>Bacillaceae</taxon>
        <taxon>Metabacillus</taxon>
    </lineage>
</organism>
<gene>
    <name evidence="2" type="ORF">ACFSKK_13690</name>
</gene>
<dbReference type="SUPFAM" id="SSF141530">
    <property type="entry name" value="PTSIIA/GutA-like"/>
    <property type="match status" value="1"/>
</dbReference>
<dbReference type="InterPro" id="IPR036665">
    <property type="entry name" value="PTS_IIA_glucitol/sorbitol_sf"/>
</dbReference>
<dbReference type="RefSeq" id="WP_247346112.1">
    <property type="nucleotide sequence ID" value="NZ_CP095550.1"/>
</dbReference>
<dbReference type="InterPro" id="IPR004716">
    <property type="entry name" value="PTS_IIA_glucitol/sorbitol-sp"/>
</dbReference>
<reference evidence="3" key="1">
    <citation type="journal article" date="2019" name="Int. J. Syst. Evol. Microbiol.">
        <title>The Global Catalogue of Microorganisms (GCM) 10K type strain sequencing project: providing services to taxonomists for standard genome sequencing and annotation.</title>
        <authorList>
            <consortium name="The Broad Institute Genomics Platform"/>
            <consortium name="The Broad Institute Genome Sequencing Center for Infectious Disease"/>
            <person name="Wu L."/>
            <person name="Ma J."/>
        </authorList>
    </citation>
    <scope>NUCLEOTIDE SEQUENCE [LARGE SCALE GENOMIC DNA]</scope>
    <source>
        <strain evidence="3">CGMCC 1.15474</strain>
    </source>
</reference>
<dbReference type="Proteomes" id="UP001597318">
    <property type="component" value="Unassembled WGS sequence"/>
</dbReference>
<dbReference type="PANTHER" id="PTHR40398:SF1">
    <property type="entry name" value="PTS SYSTEM GLUCITOL_SORBITOL-SPECIFIC EIIA COMPONENT"/>
    <property type="match status" value="1"/>
</dbReference>
<keyword evidence="3" id="KW-1185">Reference proteome</keyword>
<protein>
    <submittedName>
        <fullName evidence="2">PTS glucitol/sorbitol transporter subunit IIA</fullName>
    </submittedName>
</protein>